<evidence type="ECO:0000259" key="3">
    <source>
        <dbReference type="Pfam" id="PF00501"/>
    </source>
</evidence>
<accession>A0ABU4HRE0</accession>
<dbReference type="RefSeq" id="WP_318598243.1">
    <property type="nucleotide sequence ID" value="NZ_JAWSTH010000042.1"/>
</dbReference>
<name>A0ABU4HRE0_9ACTN</name>
<dbReference type="InterPro" id="IPR020845">
    <property type="entry name" value="AMP-binding_CS"/>
</dbReference>
<dbReference type="PROSITE" id="PS00455">
    <property type="entry name" value="AMP_BINDING"/>
    <property type="match status" value="1"/>
</dbReference>
<dbReference type="CDD" id="cd04433">
    <property type="entry name" value="AFD_class_I"/>
    <property type="match status" value="1"/>
</dbReference>
<proteinExistence type="inferred from homology"/>
<dbReference type="Proteomes" id="UP001284601">
    <property type="component" value="Unassembled WGS sequence"/>
</dbReference>
<evidence type="ECO:0000313" key="6">
    <source>
        <dbReference type="Proteomes" id="UP001284601"/>
    </source>
</evidence>
<dbReference type="InterPro" id="IPR025110">
    <property type="entry name" value="AMP-bd_C"/>
</dbReference>
<comment type="similarity">
    <text evidence="1">Belongs to the ATP-dependent AMP-binding enzyme family.</text>
</comment>
<dbReference type="Gene3D" id="3.40.50.12780">
    <property type="entry name" value="N-terminal domain of ligase-like"/>
    <property type="match status" value="1"/>
</dbReference>
<dbReference type="SUPFAM" id="SSF56801">
    <property type="entry name" value="Acetyl-CoA synthetase-like"/>
    <property type="match status" value="1"/>
</dbReference>
<dbReference type="InterPro" id="IPR042099">
    <property type="entry name" value="ANL_N_sf"/>
</dbReference>
<feature type="domain" description="AMP-dependent synthetase/ligase" evidence="3">
    <location>
        <begin position="48"/>
        <end position="402"/>
    </location>
</feature>
<evidence type="ECO:0000256" key="2">
    <source>
        <dbReference type="ARBA" id="ARBA00022598"/>
    </source>
</evidence>
<evidence type="ECO:0000313" key="5">
    <source>
        <dbReference type="EMBL" id="MDW5595898.1"/>
    </source>
</evidence>
<dbReference type="Pfam" id="PF13193">
    <property type="entry name" value="AMP-binding_C"/>
    <property type="match status" value="1"/>
</dbReference>
<dbReference type="PANTHER" id="PTHR43201:SF5">
    <property type="entry name" value="MEDIUM-CHAIN ACYL-COA LIGASE ACSF2, MITOCHONDRIAL"/>
    <property type="match status" value="1"/>
</dbReference>
<keyword evidence="2" id="KW-0436">Ligase</keyword>
<dbReference type="InterPro" id="IPR045851">
    <property type="entry name" value="AMP-bd_C_sf"/>
</dbReference>
<dbReference type="Pfam" id="PF00501">
    <property type="entry name" value="AMP-binding"/>
    <property type="match status" value="1"/>
</dbReference>
<protein>
    <submittedName>
        <fullName evidence="5">AMP-binding protein</fullName>
    </submittedName>
</protein>
<dbReference type="PANTHER" id="PTHR43201">
    <property type="entry name" value="ACYL-COA SYNTHETASE"/>
    <property type="match status" value="1"/>
</dbReference>
<dbReference type="EMBL" id="JAWSTH010000042">
    <property type="protein sequence ID" value="MDW5595898.1"/>
    <property type="molecule type" value="Genomic_DNA"/>
</dbReference>
<sequence>MLREIPHQAFIAKTLFSSGLLGPTRPDRLAKVGVALKRWGTTSAGAFAVAAARTPDQPAIVDELGTLSYGELHRRANALASSFKAQGLGPGDAIAVMCRNHRGFIDASVATARLGANVIYLNTAFAAPQLAEVIERERAAAIVYDEEFANIVEPVRAGRKSFIAWHDGESVNGDLLLEDLIAAGDPAGVATPREPGRVIILTSGTTGAPKGAKRSAAGLGAAAALLSKMPLRARETTLVAAPIFHTWGLAHFTLGVPLASTIVLRRRFDPEGTLRAIARHRATALAVVPVMLQRILELPDDVFAKYDTSSLRVIAASGSALPGPLATRVMDRFGDVLYNTYGSTEVAWATIATPEDMRAAPGTAGRPPHGTRVRLLDEEGRDVPAGETGRIFVGNELPFEGYTGGGGKEIIDGLMSSGDVGHFDSAGRLFVDGRDDDMIISGGENLFPSEVEDLLAGHAKVREVAVVGVADEEWGQRLKAVVALRAEGECTAEELQAYVRANLAGFKVPREIVFVDELPRNATGKVLKRELR</sequence>
<gene>
    <name evidence="5" type="ORF">R7226_16235</name>
</gene>
<comment type="caution">
    <text evidence="5">The sequence shown here is derived from an EMBL/GenBank/DDBJ whole genome shotgun (WGS) entry which is preliminary data.</text>
</comment>
<feature type="domain" description="AMP-binding enzyme C-terminal" evidence="4">
    <location>
        <begin position="450"/>
        <end position="525"/>
    </location>
</feature>
<keyword evidence="6" id="KW-1185">Reference proteome</keyword>
<evidence type="ECO:0000256" key="1">
    <source>
        <dbReference type="ARBA" id="ARBA00006432"/>
    </source>
</evidence>
<evidence type="ECO:0000259" key="4">
    <source>
        <dbReference type="Pfam" id="PF13193"/>
    </source>
</evidence>
<organism evidence="5 6">
    <name type="scientific">Conexibacter stalactiti</name>
    <dbReference type="NCBI Taxonomy" id="1940611"/>
    <lineage>
        <taxon>Bacteria</taxon>
        <taxon>Bacillati</taxon>
        <taxon>Actinomycetota</taxon>
        <taxon>Thermoleophilia</taxon>
        <taxon>Solirubrobacterales</taxon>
        <taxon>Conexibacteraceae</taxon>
        <taxon>Conexibacter</taxon>
    </lineage>
</organism>
<dbReference type="Gene3D" id="3.30.300.30">
    <property type="match status" value="1"/>
</dbReference>
<reference evidence="6" key="1">
    <citation type="submission" date="2023-07" db="EMBL/GenBank/DDBJ databases">
        <title>Conexibacter stalactiti sp. nov., isolated from stalactites in a lava cave and emended description of the genus Conexibacter.</title>
        <authorList>
            <person name="Lee S.D."/>
        </authorList>
    </citation>
    <scope>NUCLEOTIDE SEQUENCE [LARGE SCALE GENOMIC DNA]</scope>
    <source>
        <strain evidence="6">KCTC 39840</strain>
    </source>
</reference>
<dbReference type="InterPro" id="IPR000873">
    <property type="entry name" value="AMP-dep_synth/lig_dom"/>
</dbReference>